<reference evidence="2" key="1">
    <citation type="submission" date="2022-01" db="EMBL/GenBank/DDBJ databases">
        <authorList>
            <person name="King R."/>
        </authorList>
    </citation>
    <scope>NUCLEOTIDE SEQUENCE</scope>
</reference>
<keyword evidence="3" id="KW-1185">Reference proteome</keyword>
<feature type="domain" description="Ig-like" evidence="1">
    <location>
        <begin position="81"/>
        <end position="173"/>
    </location>
</feature>
<evidence type="ECO:0000259" key="1">
    <source>
        <dbReference type="PROSITE" id="PS50835"/>
    </source>
</evidence>
<dbReference type="GO" id="GO:0050808">
    <property type="term" value="P:synapse organization"/>
    <property type="evidence" value="ECO:0007669"/>
    <property type="project" value="TreeGrafter"/>
</dbReference>
<dbReference type="Pfam" id="PF13927">
    <property type="entry name" value="Ig_3"/>
    <property type="match status" value="1"/>
</dbReference>
<proteinExistence type="predicted"/>
<dbReference type="Gene3D" id="2.60.40.10">
    <property type="entry name" value="Immunoglobulins"/>
    <property type="match status" value="2"/>
</dbReference>
<dbReference type="OrthoDB" id="79426at2759"/>
<dbReference type="SMART" id="SM00408">
    <property type="entry name" value="IGc2"/>
    <property type="match status" value="1"/>
</dbReference>
<reference evidence="2" key="2">
    <citation type="submission" date="2022-10" db="EMBL/GenBank/DDBJ databases">
        <authorList>
            <consortium name="ENA_rothamsted_submissions"/>
            <consortium name="culmorum"/>
            <person name="King R."/>
        </authorList>
    </citation>
    <scope>NUCLEOTIDE SEQUENCE</scope>
</reference>
<dbReference type="FunFam" id="2.60.40.10:FF:000533">
    <property type="entry name" value="Uncharacterized protein, isoform A"/>
    <property type="match status" value="1"/>
</dbReference>
<dbReference type="InterPro" id="IPR013783">
    <property type="entry name" value="Ig-like_fold"/>
</dbReference>
<dbReference type="InterPro" id="IPR003599">
    <property type="entry name" value="Ig_sub"/>
</dbReference>
<dbReference type="AlphaFoldDB" id="A0A9P0GTQ7"/>
<dbReference type="FunFam" id="2.60.40.10:FF:000129">
    <property type="entry name" value="CLUMA_CG018772, isoform A"/>
    <property type="match status" value="1"/>
</dbReference>
<dbReference type="EMBL" id="OU896721">
    <property type="protein sequence ID" value="CAH1154015.1"/>
    <property type="molecule type" value="Genomic_DNA"/>
</dbReference>
<dbReference type="InterPro" id="IPR007110">
    <property type="entry name" value="Ig-like_dom"/>
</dbReference>
<dbReference type="InterPro" id="IPR036179">
    <property type="entry name" value="Ig-like_dom_sf"/>
</dbReference>
<gene>
    <name evidence="2" type="ORF">PHAECO_LOCUS4700</name>
</gene>
<evidence type="ECO:0000313" key="2">
    <source>
        <dbReference type="EMBL" id="CAH1154015.1"/>
    </source>
</evidence>
<evidence type="ECO:0000313" key="3">
    <source>
        <dbReference type="Proteomes" id="UP001153737"/>
    </source>
</evidence>
<name>A0A9P0GTQ7_PHACE</name>
<dbReference type="InterPro" id="IPR003598">
    <property type="entry name" value="Ig_sub2"/>
</dbReference>
<dbReference type="Proteomes" id="UP001153737">
    <property type="component" value="Chromosome 15"/>
</dbReference>
<organism evidence="2 3">
    <name type="scientific">Phaedon cochleariae</name>
    <name type="common">Mustard beetle</name>
    <dbReference type="NCBI Taxonomy" id="80249"/>
    <lineage>
        <taxon>Eukaryota</taxon>
        <taxon>Metazoa</taxon>
        <taxon>Ecdysozoa</taxon>
        <taxon>Arthropoda</taxon>
        <taxon>Hexapoda</taxon>
        <taxon>Insecta</taxon>
        <taxon>Pterygota</taxon>
        <taxon>Neoptera</taxon>
        <taxon>Endopterygota</taxon>
        <taxon>Coleoptera</taxon>
        <taxon>Polyphaga</taxon>
        <taxon>Cucujiformia</taxon>
        <taxon>Chrysomeloidea</taxon>
        <taxon>Chrysomelidae</taxon>
        <taxon>Chrysomelinae</taxon>
        <taxon>Chrysomelini</taxon>
        <taxon>Phaedon</taxon>
    </lineage>
</organism>
<dbReference type="PANTHER" id="PTHR23279">
    <property type="entry name" value="DEFECTIVE PROBOSCIS EXTENSION RESPONSE DPR -RELATED"/>
    <property type="match status" value="1"/>
</dbReference>
<dbReference type="InterPro" id="IPR037448">
    <property type="entry name" value="Zig-8"/>
</dbReference>
<dbReference type="PANTHER" id="PTHR23279:SF5">
    <property type="entry name" value="DEFECTIVE PROBOSCIS EXTENSION RESPONSE 8, ISOFORM A"/>
    <property type="match status" value="1"/>
</dbReference>
<dbReference type="GO" id="GO:0032589">
    <property type="term" value="C:neuron projection membrane"/>
    <property type="evidence" value="ECO:0007669"/>
    <property type="project" value="TreeGrafter"/>
</dbReference>
<protein>
    <recommendedName>
        <fullName evidence="1">Ig-like domain-containing protein</fullName>
    </recommendedName>
</protein>
<dbReference type="PROSITE" id="PS50835">
    <property type="entry name" value="IG_LIKE"/>
    <property type="match status" value="1"/>
</dbReference>
<dbReference type="SMART" id="SM00409">
    <property type="entry name" value="IG"/>
    <property type="match status" value="2"/>
</dbReference>
<dbReference type="SUPFAM" id="SSF48726">
    <property type="entry name" value="Immunoglobulin"/>
    <property type="match status" value="2"/>
</dbReference>
<sequence length="214" mass="24017">MQINNKNAKVSWVRHRDIHLLTVGRYTYTSDQRFEAVHTPHTEDWTLRIRYPQKRDSGIYECQISTTPPIGHFVFLTVVEPITKIIGSPELFINMGSTINLTCTVLFSAEIHPNIIWSRNGEAIDFDSPRGGISLVTEKGSITTSRLLIQNADRADSGLYACAQSKTNAASVRVHILNGEHPAAMYHGRGSLRRLSKKLVSLGLVILLTFRYPT</sequence>
<accession>A0A9P0GTQ7</accession>